<dbReference type="InterPro" id="IPR036388">
    <property type="entry name" value="WH-like_DNA-bd_sf"/>
</dbReference>
<evidence type="ECO:0000256" key="3">
    <source>
        <dbReference type="ARBA" id="ARBA00023125"/>
    </source>
</evidence>
<proteinExistence type="inferred from homology"/>
<dbReference type="PRINTS" id="PR00039">
    <property type="entry name" value="HTHLYSR"/>
</dbReference>
<evidence type="ECO:0000256" key="1">
    <source>
        <dbReference type="ARBA" id="ARBA00009437"/>
    </source>
</evidence>
<dbReference type="PANTHER" id="PTHR30126:SF39">
    <property type="entry name" value="HTH-TYPE TRANSCRIPTIONAL REGULATOR CYSL"/>
    <property type="match status" value="1"/>
</dbReference>
<evidence type="ECO:0000313" key="7">
    <source>
        <dbReference type="EMBL" id="BBH87441.1"/>
    </source>
</evidence>
<dbReference type="Gene3D" id="3.40.190.10">
    <property type="entry name" value="Periplasmic binding protein-like II"/>
    <property type="match status" value="2"/>
</dbReference>
<evidence type="ECO:0000256" key="5">
    <source>
        <dbReference type="SAM" id="MobiDB-lite"/>
    </source>
</evidence>
<dbReference type="GO" id="GO:0003700">
    <property type="term" value="F:DNA-binding transcription factor activity"/>
    <property type="evidence" value="ECO:0007669"/>
    <property type="project" value="InterPro"/>
</dbReference>
<dbReference type="EMBL" id="AP019376">
    <property type="protein sequence ID" value="BBH87441.1"/>
    <property type="molecule type" value="Genomic_DNA"/>
</dbReference>
<dbReference type="GO" id="GO:0000976">
    <property type="term" value="F:transcription cis-regulatory region binding"/>
    <property type="evidence" value="ECO:0007669"/>
    <property type="project" value="TreeGrafter"/>
</dbReference>
<sequence>MINLEWYRSFLAVYRAGTVSRAAEALFLTQPAVTQHLAALEKQVGESLFIRAPRQMIPTTRGKQLYSQIVQAMETLEQVSQELQSTQVELPLLRCGAPREYFGELLLQTFVALPYRLIFQFDETRPLIEALERGQLDIVIATQQVAAYAVEYHRIGEEHFCVVGPPQLEPPEVIEREAIEQWLSAQKWISYGVELPIIRRYWQQCFGKRPTFQATLVLPDLHLIVRAISEGGGISVLPDYLCRALFKAGQLRLLWEPGEPVRNELWLAYRKIDRNERIIKQCRQLLQQRGGRRGSDADTISWNGAPEADAV</sequence>
<reference evidence="7" key="1">
    <citation type="submission" date="2018-12" db="EMBL/GenBank/DDBJ databases">
        <title>Novel natural products biosynthetic potential of the class Ktedonobacteria.</title>
        <authorList>
            <person name="Zheng Y."/>
            <person name="Saitou A."/>
            <person name="Wang C.M."/>
            <person name="Toyoda A."/>
            <person name="Minakuchi Y."/>
            <person name="Sekiguchi Y."/>
            <person name="Ueda K."/>
            <person name="Takano H."/>
            <person name="Sakai Y."/>
            <person name="Yokota A."/>
            <person name="Yabe S."/>
        </authorList>
    </citation>
    <scope>NUCLEOTIDE SEQUENCE</scope>
    <source>
        <strain evidence="7">COM3</strain>
    </source>
</reference>
<keyword evidence="3" id="KW-0238">DNA-binding</keyword>
<dbReference type="SUPFAM" id="SSF46785">
    <property type="entry name" value="Winged helix' DNA-binding domain"/>
    <property type="match status" value="1"/>
</dbReference>
<keyword evidence="4" id="KW-0804">Transcription</keyword>
<dbReference type="AlphaFoldDB" id="A0A455SJG4"/>
<dbReference type="PANTHER" id="PTHR30126">
    <property type="entry name" value="HTH-TYPE TRANSCRIPTIONAL REGULATOR"/>
    <property type="match status" value="1"/>
</dbReference>
<dbReference type="Gene3D" id="1.10.10.10">
    <property type="entry name" value="Winged helix-like DNA-binding domain superfamily/Winged helix DNA-binding domain"/>
    <property type="match status" value="1"/>
</dbReference>
<name>A0A455SJG4_9CHLR</name>
<dbReference type="SUPFAM" id="SSF53850">
    <property type="entry name" value="Periplasmic binding protein-like II"/>
    <property type="match status" value="1"/>
</dbReference>
<evidence type="ECO:0000256" key="4">
    <source>
        <dbReference type="ARBA" id="ARBA00023163"/>
    </source>
</evidence>
<dbReference type="InterPro" id="IPR005119">
    <property type="entry name" value="LysR_subst-bd"/>
</dbReference>
<gene>
    <name evidence="7" type="ORF">KTC_21920</name>
</gene>
<dbReference type="Pfam" id="PF03466">
    <property type="entry name" value="LysR_substrate"/>
    <property type="match status" value="1"/>
</dbReference>
<keyword evidence="2" id="KW-0805">Transcription regulation</keyword>
<dbReference type="InterPro" id="IPR000847">
    <property type="entry name" value="LysR_HTH_N"/>
</dbReference>
<dbReference type="PROSITE" id="PS50931">
    <property type="entry name" value="HTH_LYSR"/>
    <property type="match status" value="1"/>
</dbReference>
<organism evidence="7">
    <name type="scientific">Thermosporothrix sp. COM3</name>
    <dbReference type="NCBI Taxonomy" id="2490863"/>
    <lineage>
        <taxon>Bacteria</taxon>
        <taxon>Bacillati</taxon>
        <taxon>Chloroflexota</taxon>
        <taxon>Ktedonobacteria</taxon>
        <taxon>Ktedonobacterales</taxon>
        <taxon>Thermosporotrichaceae</taxon>
        <taxon>Thermosporothrix</taxon>
    </lineage>
</organism>
<feature type="domain" description="HTH lysR-type" evidence="6">
    <location>
        <begin position="2"/>
        <end position="59"/>
    </location>
</feature>
<feature type="region of interest" description="Disordered" evidence="5">
    <location>
        <begin position="290"/>
        <end position="311"/>
    </location>
</feature>
<evidence type="ECO:0000259" key="6">
    <source>
        <dbReference type="PROSITE" id="PS50931"/>
    </source>
</evidence>
<dbReference type="CDD" id="cd05466">
    <property type="entry name" value="PBP2_LTTR_substrate"/>
    <property type="match status" value="1"/>
</dbReference>
<dbReference type="InterPro" id="IPR036390">
    <property type="entry name" value="WH_DNA-bd_sf"/>
</dbReference>
<protein>
    <submittedName>
        <fullName evidence="7">LysR family transcriptional regulator</fullName>
    </submittedName>
</protein>
<evidence type="ECO:0000256" key="2">
    <source>
        <dbReference type="ARBA" id="ARBA00023015"/>
    </source>
</evidence>
<accession>A0A455SJG4</accession>
<comment type="similarity">
    <text evidence="1">Belongs to the LysR transcriptional regulatory family.</text>
</comment>
<dbReference type="Pfam" id="PF00126">
    <property type="entry name" value="HTH_1"/>
    <property type="match status" value="1"/>
</dbReference>